<reference evidence="2" key="1">
    <citation type="submission" date="2012-03" db="EMBL/GenBank/DDBJ databases">
        <title>Complete sequence of chromosome of Deinococcus peraridilitoris DSM 19664.</title>
        <authorList>
            <person name="Lucas S."/>
            <person name="Copeland A."/>
            <person name="Lapidus A."/>
            <person name="Glavina del Rio T."/>
            <person name="Dalin E."/>
            <person name="Tice H."/>
            <person name="Bruce D."/>
            <person name="Goodwin L."/>
            <person name="Pitluck S."/>
            <person name="Peters L."/>
            <person name="Mikhailova N."/>
            <person name="Lu M."/>
            <person name="Kyrpides N."/>
            <person name="Mavromatis K."/>
            <person name="Ivanova N."/>
            <person name="Brettin T."/>
            <person name="Detter J.C."/>
            <person name="Han C."/>
            <person name="Larimer F."/>
            <person name="Land M."/>
            <person name="Hauser L."/>
            <person name="Markowitz V."/>
            <person name="Cheng J.-F."/>
            <person name="Hugenholtz P."/>
            <person name="Woyke T."/>
            <person name="Wu D."/>
            <person name="Pukall R."/>
            <person name="Steenblock K."/>
            <person name="Brambilla E."/>
            <person name="Klenk H.-P."/>
            <person name="Eisen J.A."/>
        </authorList>
    </citation>
    <scope>NUCLEOTIDE SEQUENCE [LARGE SCALE GENOMIC DNA]</scope>
    <source>
        <strain evidence="2">DSM 19664 / LMG 22246 / CIP 109416 / KR-200</strain>
    </source>
</reference>
<dbReference type="Gene3D" id="3.30.70.2290">
    <property type="entry name" value="Protein of unknown function (DUF3208)"/>
    <property type="match status" value="1"/>
</dbReference>
<protein>
    <recommendedName>
        <fullName evidence="3">DUF3208 domain-containing protein</fullName>
    </recommendedName>
</protein>
<dbReference type="AlphaFoldDB" id="L0A6T9"/>
<keyword evidence="2" id="KW-1185">Reference proteome</keyword>
<dbReference type="KEGG" id="dpd:Deipe_3474"/>
<dbReference type="HOGENOM" id="CLU_1955989_0_0_0"/>
<dbReference type="EMBL" id="CP003382">
    <property type="protein sequence ID" value="AFZ68907.1"/>
    <property type="molecule type" value="Genomic_DNA"/>
</dbReference>
<organism evidence="1 2">
    <name type="scientific">Deinococcus peraridilitoris (strain DSM 19664 / LMG 22246 / CIP 109416 / KR-200)</name>
    <dbReference type="NCBI Taxonomy" id="937777"/>
    <lineage>
        <taxon>Bacteria</taxon>
        <taxon>Thermotogati</taxon>
        <taxon>Deinococcota</taxon>
        <taxon>Deinococci</taxon>
        <taxon>Deinococcales</taxon>
        <taxon>Deinococcaceae</taxon>
        <taxon>Deinococcus</taxon>
    </lineage>
</organism>
<evidence type="ECO:0000313" key="1">
    <source>
        <dbReference type="EMBL" id="AFZ68907.1"/>
    </source>
</evidence>
<dbReference type="STRING" id="937777.Deipe_3474"/>
<evidence type="ECO:0008006" key="3">
    <source>
        <dbReference type="Google" id="ProtNLM"/>
    </source>
</evidence>
<dbReference type="RefSeq" id="WP_015237205.1">
    <property type="nucleotide sequence ID" value="NC_019793.1"/>
</dbReference>
<dbReference type="OrthoDB" id="72620at2"/>
<dbReference type="PATRIC" id="fig|937777.3.peg.3486"/>
<dbReference type="Pfam" id="PF11482">
    <property type="entry name" value="DUF3208"/>
    <property type="match status" value="1"/>
</dbReference>
<gene>
    <name evidence="1" type="ordered locus">Deipe_3474</name>
</gene>
<proteinExistence type="predicted"/>
<name>L0A6T9_DEIPD</name>
<dbReference type="InterPro" id="IPR021576">
    <property type="entry name" value="DUF3208"/>
</dbReference>
<sequence length="114" mass="13160">MTESEELQPIRLLQGYLWHPRDAGIELSGYLPQELSGARLVWDEVTPPFAFFENGELTSSQVFYQFTTFRVYERRPDNDTLHAHAQGLSEALGPLLERTPPGVGWQLWEDLREL</sequence>
<dbReference type="eggNOG" id="ENOG50338N0">
    <property type="taxonomic scope" value="Bacteria"/>
</dbReference>
<accession>L0A6T9</accession>
<evidence type="ECO:0000313" key="2">
    <source>
        <dbReference type="Proteomes" id="UP000010467"/>
    </source>
</evidence>
<dbReference type="Proteomes" id="UP000010467">
    <property type="component" value="Chromosome"/>
</dbReference>